<dbReference type="PIRSF" id="PIRSF038170">
    <property type="entry name" value="tRNA_m1A_mtfrase"/>
    <property type="match status" value="1"/>
</dbReference>
<comment type="function">
    <text evidence="6">Substrate-binding subunit of tRNA (adenine-N1-)-methyltransferase, which catalyzes the formation of N1-methyladenine at position 58 (m1A58) in initiator methionyl-tRNA.</text>
</comment>
<dbReference type="InterPro" id="IPR017423">
    <property type="entry name" value="TRM6"/>
</dbReference>
<keyword evidence="5 6" id="KW-0539">Nucleus</keyword>
<reference evidence="8" key="1">
    <citation type="submission" date="2021-04" db="EMBL/GenBank/DDBJ databases">
        <authorList>
            <consortium name="Molecular Ecology Group"/>
        </authorList>
    </citation>
    <scope>NUCLEOTIDE SEQUENCE</scope>
</reference>
<protein>
    <recommendedName>
        <fullName evidence="3 6">tRNA (adenine(58)-N(1))-methyltransferase non-catalytic subunit TRM6</fullName>
    </recommendedName>
</protein>
<dbReference type="PANTHER" id="PTHR12945">
    <property type="entry name" value="TRANSLATION INITIATION FACTOR EIF3-RELATED"/>
    <property type="match status" value="1"/>
</dbReference>
<organism evidence="8 9">
    <name type="scientific">Candidula unifasciata</name>
    <dbReference type="NCBI Taxonomy" id="100452"/>
    <lineage>
        <taxon>Eukaryota</taxon>
        <taxon>Metazoa</taxon>
        <taxon>Spiralia</taxon>
        <taxon>Lophotrochozoa</taxon>
        <taxon>Mollusca</taxon>
        <taxon>Gastropoda</taxon>
        <taxon>Heterobranchia</taxon>
        <taxon>Euthyneura</taxon>
        <taxon>Panpulmonata</taxon>
        <taxon>Eupulmonata</taxon>
        <taxon>Stylommatophora</taxon>
        <taxon>Helicina</taxon>
        <taxon>Helicoidea</taxon>
        <taxon>Geomitridae</taxon>
        <taxon>Candidula</taxon>
    </lineage>
</organism>
<comment type="subunit">
    <text evidence="6">Heterotetramer.</text>
</comment>
<accession>A0A8S4A9A5</accession>
<comment type="caution">
    <text evidence="8">The sequence shown here is derived from an EMBL/GenBank/DDBJ whole genome shotgun (WGS) entry which is preliminary data.</text>
</comment>
<sequence length="489" mass="54792">MTDIQEGDHVVFKRDGLSRVYQMRRNREVYFERSKFKVDDLIGQPYGSTFEIDRGKLVKFEQEKVVQLKETISSLPGADNRNLLDAESNQKMSKDDIMKMKDEGITGEKIIEELIENSETFKGKTEFSQAKYLKKKKKKHILVFTVLRPTPRLVMEIFSKEPGKICNLRPDTLSQLLNYGNVMYGSNVAVVETCQGLVLASLLQRMGGEGKLIQLVPNTSNSVCRQVMDYFNFPKEHLDNVYMFPLDTFSTITDDTEETDGNSAANLNLETSSEKTVTAPTDAASTDGGDSSIDSKTLMTVGGVLVESSDKSDQSENAALLNIPGKAAPSTDVAEANDVTMKDNDALIENAAGGEVIGGKRQLPPNRDLQRQLKLQKQKEAGQIIRNKQLDSLILACKYNPLPILMTMLEFLPPSRPVVVYCQYLEPLVECYTQIKKKGIGLQLRLSETWFREYQVLPQRTHPLMNMSGTGGYLLTFMTVQPVIEKVQS</sequence>
<evidence type="ECO:0000256" key="3">
    <source>
        <dbReference type="ARBA" id="ARBA00021704"/>
    </source>
</evidence>
<dbReference type="GO" id="GO:0030488">
    <property type="term" value="P:tRNA methylation"/>
    <property type="evidence" value="ECO:0007669"/>
    <property type="project" value="InterPro"/>
</dbReference>
<gene>
    <name evidence="8" type="ORF">CUNI_LOCUS22453</name>
</gene>
<keyword evidence="9" id="KW-1185">Reference proteome</keyword>
<dbReference type="Pfam" id="PF04189">
    <property type="entry name" value="Gcd10p"/>
    <property type="match status" value="1"/>
</dbReference>
<evidence type="ECO:0000256" key="5">
    <source>
        <dbReference type="ARBA" id="ARBA00023242"/>
    </source>
</evidence>
<feature type="region of interest" description="Disordered" evidence="7">
    <location>
        <begin position="255"/>
        <end position="291"/>
    </location>
</feature>
<name>A0A8S4A9A5_9EUPU</name>
<evidence type="ECO:0000256" key="4">
    <source>
        <dbReference type="ARBA" id="ARBA00022694"/>
    </source>
</evidence>
<feature type="compositionally biased region" description="Polar residues" evidence="7">
    <location>
        <begin position="261"/>
        <end position="279"/>
    </location>
</feature>
<comment type="similarity">
    <text evidence="2 6">Belongs to the TRM6/GCD10 family.</text>
</comment>
<comment type="subcellular location">
    <subcellularLocation>
        <location evidence="1 6">Nucleus</location>
    </subcellularLocation>
</comment>
<keyword evidence="4 6" id="KW-0819">tRNA processing</keyword>
<dbReference type="EMBL" id="CAJHNH020008585">
    <property type="protein sequence ID" value="CAG5136895.1"/>
    <property type="molecule type" value="Genomic_DNA"/>
</dbReference>
<dbReference type="Proteomes" id="UP000678393">
    <property type="component" value="Unassembled WGS sequence"/>
</dbReference>
<dbReference type="GO" id="GO:0005634">
    <property type="term" value="C:nucleus"/>
    <property type="evidence" value="ECO:0007669"/>
    <property type="project" value="UniProtKB-SubCell"/>
</dbReference>
<proteinExistence type="inferred from homology"/>
<dbReference type="GO" id="GO:0031515">
    <property type="term" value="C:tRNA (m1A) methyltransferase complex"/>
    <property type="evidence" value="ECO:0007669"/>
    <property type="project" value="UniProtKB-UniRule"/>
</dbReference>
<dbReference type="OrthoDB" id="10254665at2759"/>
<evidence type="ECO:0000256" key="1">
    <source>
        <dbReference type="ARBA" id="ARBA00004123"/>
    </source>
</evidence>
<evidence type="ECO:0000256" key="2">
    <source>
        <dbReference type="ARBA" id="ARBA00008320"/>
    </source>
</evidence>
<dbReference type="PANTHER" id="PTHR12945:SF0">
    <property type="entry name" value="TRNA (ADENINE(58)-N(1))-METHYLTRANSFERASE NON-CATALYTIC SUBUNIT TRM6"/>
    <property type="match status" value="1"/>
</dbReference>
<evidence type="ECO:0000256" key="6">
    <source>
        <dbReference type="PIRNR" id="PIRNR038170"/>
    </source>
</evidence>
<evidence type="ECO:0000313" key="8">
    <source>
        <dbReference type="EMBL" id="CAG5136895.1"/>
    </source>
</evidence>
<evidence type="ECO:0000313" key="9">
    <source>
        <dbReference type="Proteomes" id="UP000678393"/>
    </source>
</evidence>
<evidence type="ECO:0000256" key="7">
    <source>
        <dbReference type="SAM" id="MobiDB-lite"/>
    </source>
</evidence>
<dbReference type="AlphaFoldDB" id="A0A8S4A9A5"/>